<dbReference type="Proteomes" id="UP000094960">
    <property type="component" value="Chromosome"/>
</dbReference>
<dbReference type="KEGG" id="spun:BFF78_18980"/>
<dbReference type="InterPro" id="IPR027417">
    <property type="entry name" value="P-loop_NTPase"/>
</dbReference>
<proteinExistence type="predicted"/>
<organism evidence="2 3">
    <name type="scientific">Streptomyces fodineus</name>
    <dbReference type="NCBI Taxonomy" id="1904616"/>
    <lineage>
        <taxon>Bacteria</taxon>
        <taxon>Bacillati</taxon>
        <taxon>Actinomycetota</taxon>
        <taxon>Actinomycetes</taxon>
        <taxon>Kitasatosporales</taxon>
        <taxon>Streptomycetaceae</taxon>
        <taxon>Streptomyces</taxon>
    </lineage>
</organism>
<dbReference type="RefSeq" id="WP_069779455.1">
    <property type="nucleotide sequence ID" value="NZ_CP017248.1"/>
</dbReference>
<dbReference type="Pfam" id="PF05729">
    <property type="entry name" value="NACHT"/>
    <property type="match status" value="1"/>
</dbReference>
<protein>
    <recommendedName>
        <fullName evidence="1">NACHT domain-containing protein</fullName>
    </recommendedName>
</protein>
<evidence type="ECO:0000313" key="3">
    <source>
        <dbReference type="Proteomes" id="UP000094960"/>
    </source>
</evidence>
<gene>
    <name evidence="2" type="ORF">BFF78_18980</name>
</gene>
<evidence type="ECO:0000259" key="1">
    <source>
        <dbReference type="PROSITE" id="PS50837"/>
    </source>
</evidence>
<reference evidence="3" key="1">
    <citation type="submission" date="2016-09" db="EMBL/GenBank/DDBJ databases">
        <title>Streptomyces puniciscabiei strain:TW1S1 Genome sequencing and assembly.</title>
        <authorList>
            <person name="Kim M.-K."/>
            <person name="Kim S.B."/>
        </authorList>
    </citation>
    <scope>NUCLEOTIDE SEQUENCE [LARGE SCALE GENOMIC DNA]</scope>
    <source>
        <strain evidence="3">TW1S1</strain>
    </source>
</reference>
<dbReference type="InterPro" id="IPR007111">
    <property type="entry name" value="NACHT_NTPase"/>
</dbReference>
<dbReference type="PROSITE" id="PS50837">
    <property type="entry name" value="NACHT"/>
    <property type="match status" value="1"/>
</dbReference>
<name>A0A1D7YBN6_9ACTN</name>
<keyword evidence="3" id="KW-1185">Reference proteome</keyword>
<feature type="domain" description="NACHT" evidence="1">
    <location>
        <begin position="1"/>
        <end position="63"/>
    </location>
</feature>
<dbReference type="Gene3D" id="3.40.50.300">
    <property type="entry name" value="P-loop containing nucleotide triphosphate hydrolases"/>
    <property type="match status" value="1"/>
</dbReference>
<evidence type="ECO:0000313" key="2">
    <source>
        <dbReference type="EMBL" id="AOR32870.1"/>
    </source>
</evidence>
<sequence>MLPRGVAGSGKTTLIQWLAVSAATEPTGRMAHLAGRVPFVLPLRTLTRHGQRLPAPADFLAAVGCPLSGAQPGGWEHRV</sequence>
<accession>A0A1D7YBN6</accession>
<dbReference type="EMBL" id="CP017248">
    <property type="protein sequence ID" value="AOR32870.1"/>
    <property type="molecule type" value="Genomic_DNA"/>
</dbReference>
<dbReference type="AlphaFoldDB" id="A0A1D7YBN6"/>